<comment type="caution">
    <text evidence="2">The sequence shown here is derived from an EMBL/GenBank/DDBJ whole genome shotgun (WGS) entry which is preliminary data.</text>
</comment>
<dbReference type="Pfam" id="PF13646">
    <property type="entry name" value="HEAT_2"/>
    <property type="match status" value="1"/>
</dbReference>
<dbReference type="EMBL" id="JAFNJU010000010">
    <property type="protein sequence ID" value="MBO1265853.1"/>
    <property type="molecule type" value="Genomic_DNA"/>
</dbReference>
<dbReference type="SUPFAM" id="SSF48371">
    <property type="entry name" value="ARM repeat"/>
    <property type="match status" value="1"/>
</dbReference>
<keyword evidence="3" id="KW-1185">Reference proteome</keyword>
<feature type="transmembrane region" description="Helical" evidence="1">
    <location>
        <begin position="6"/>
        <end position="27"/>
    </location>
</feature>
<reference evidence="2" key="1">
    <citation type="submission" date="2021-03" db="EMBL/GenBank/DDBJ databases">
        <title>Proteiniclasticum marinus sp. nov., isolated from tidal flat sediment.</title>
        <authorList>
            <person name="Namirimu T."/>
            <person name="Yang J.-A."/>
            <person name="Yang S.-H."/>
            <person name="Kim Y.-J."/>
            <person name="Kwon K.K."/>
        </authorList>
    </citation>
    <scope>NUCLEOTIDE SEQUENCE</scope>
    <source>
        <strain evidence="2">SCR006</strain>
    </source>
</reference>
<dbReference type="InterPro" id="IPR016024">
    <property type="entry name" value="ARM-type_fold"/>
</dbReference>
<sequence length="384" mass="43963">MNITEIAFYGVLILIAINLILFFALLINKIVNNRKAEENKRLAVFYEAMIYQYISEKEKEIPKPKNAEERGILKNIILDSFLKYEPSTHGHLRKIARETGFVEEEMKALKNPSDLRKAVAAYALGILRIREALPLLKKIRTDQRELSQCVTRALIQIGGTEEIDHVITNMKSTDYAQKAKVLELLSEITEEDIFPQMETYMKGEDPVKKSLAIETLGTRKDVRVKPYIREGLFSEEKEVKISALKAAISLKCFDCGEMKNLLSVLLQDKDWEIRAFTARAMSHAEDPDEEVLSGLKKLMEDPNWFVRFNASESLFQLGEKGVLALSENLFSTDSFARDKAWGIISRELALYDLRGRISGFRNGDQILENINTYKKKKMEVRTNA</sequence>
<protein>
    <submittedName>
        <fullName evidence="2">HEAT repeat domain-containing protein</fullName>
    </submittedName>
</protein>
<dbReference type="RefSeq" id="WP_207600378.1">
    <property type="nucleotide sequence ID" value="NZ_JAFNJU010000010.1"/>
</dbReference>
<organism evidence="2 3">
    <name type="scientific">Proteiniclasticum aestuarii</name>
    <dbReference type="NCBI Taxonomy" id="2817862"/>
    <lineage>
        <taxon>Bacteria</taxon>
        <taxon>Bacillati</taxon>
        <taxon>Bacillota</taxon>
        <taxon>Clostridia</taxon>
        <taxon>Eubacteriales</taxon>
        <taxon>Clostridiaceae</taxon>
        <taxon>Proteiniclasticum</taxon>
    </lineage>
</organism>
<gene>
    <name evidence="2" type="ORF">J3A84_12505</name>
</gene>
<dbReference type="AlphaFoldDB" id="A0A939HEJ6"/>
<dbReference type="InterPro" id="IPR011989">
    <property type="entry name" value="ARM-like"/>
</dbReference>
<proteinExistence type="predicted"/>
<keyword evidence="1" id="KW-0472">Membrane</keyword>
<name>A0A939HEJ6_9CLOT</name>
<evidence type="ECO:0000256" key="1">
    <source>
        <dbReference type="SAM" id="Phobius"/>
    </source>
</evidence>
<dbReference type="Gene3D" id="1.25.10.10">
    <property type="entry name" value="Leucine-rich Repeat Variant"/>
    <property type="match status" value="1"/>
</dbReference>
<keyword evidence="1" id="KW-0812">Transmembrane</keyword>
<evidence type="ECO:0000313" key="2">
    <source>
        <dbReference type="EMBL" id="MBO1265853.1"/>
    </source>
</evidence>
<dbReference type="Proteomes" id="UP000664218">
    <property type="component" value="Unassembled WGS sequence"/>
</dbReference>
<keyword evidence="1" id="KW-1133">Transmembrane helix</keyword>
<accession>A0A939HEJ6</accession>
<evidence type="ECO:0000313" key="3">
    <source>
        <dbReference type="Proteomes" id="UP000664218"/>
    </source>
</evidence>